<evidence type="ECO:0000313" key="3">
    <source>
        <dbReference type="Proteomes" id="UP001629113"/>
    </source>
</evidence>
<dbReference type="SUPFAM" id="SSF53474">
    <property type="entry name" value="alpha/beta-Hydrolases"/>
    <property type="match status" value="1"/>
</dbReference>
<dbReference type="InterPro" id="IPR000073">
    <property type="entry name" value="AB_hydrolase_1"/>
</dbReference>
<dbReference type="Proteomes" id="UP001629113">
    <property type="component" value="Unassembled WGS sequence"/>
</dbReference>
<gene>
    <name evidence="2" type="ORF">PVAG01_09850</name>
</gene>
<comment type="caution">
    <text evidence="2">The sequence shown here is derived from an EMBL/GenBank/DDBJ whole genome shotgun (WGS) entry which is preliminary data.</text>
</comment>
<dbReference type="PANTHER" id="PTHR43798">
    <property type="entry name" value="MONOACYLGLYCEROL LIPASE"/>
    <property type="match status" value="1"/>
</dbReference>
<dbReference type="Gene3D" id="3.40.50.1820">
    <property type="entry name" value="alpha/beta hydrolase"/>
    <property type="match status" value="1"/>
</dbReference>
<dbReference type="InterPro" id="IPR029058">
    <property type="entry name" value="AB_hydrolase_fold"/>
</dbReference>
<dbReference type="InterPro" id="IPR050266">
    <property type="entry name" value="AB_hydrolase_sf"/>
</dbReference>
<organism evidence="2 3">
    <name type="scientific">Phlyctema vagabunda</name>
    <dbReference type="NCBI Taxonomy" id="108571"/>
    <lineage>
        <taxon>Eukaryota</taxon>
        <taxon>Fungi</taxon>
        <taxon>Dikarya</taxon>
        <taxon>Ascomycota</taxon>
        <taxon>Pezizomycotina</taxon>
        <taxon>Leotiomycetes</taxon>
        <taxon>Helotiales</taxon>
        <taxon>Dermateaceae</taxon>
        <taxon>Phlyctema</taxon>
    </lineage>
</organism>
<reference evidence="2 3" key="1">
    <citation type="submission" date="2024-06" db="EMBL/GenBank/DDBJ databases">
        <title>Complete genome of Phlyctema vagabunda strain 19-DSS-EL-015.</title>
        <authorList>
            <person name="Fiorenzani C."/>
        </authorList>
    </citation>
    <scope>NUCLEOTIDE SEQUENCE [LARGE SCALE GENOMIC DNA]</scope>
    <source>
        <strain evidence="2 3">19-DSS-EL-015</strain>
    </source>
</reference>
<dbReference type="EMBL" id="JBFCZG010000009">
    <property type="protein sequence ID" value="KAL3418135.1"/>
    <property type="molecule type" value="Genomic_DNA"/>
</dbReference>
<evidence type="ECO:0000259" key="1">
    <source>
        <dbReference type="Pfam" id="PF00561"/>
    </source>
</evidence>
<proteinExistence type="predicted"/>
<name>A0ABR4P494_9HELO</name>
<protein>
    <recommendedName>
        <fullName evidence="1">AB hydrolase-1 domain-containing protein</fullName>
    </recommendedName>
</protein>
<sequence>MPAKTTIDIPHLLNGGVRAGYQFAQPYSPDKPTVVLVNAMCMTTDLYNVQFDCARLTDAMNLLAIEPLGHGSTTMLGPGEQHFTYWDSATLCLEVMRALGIWRAFALGTSQGGWIVARMALMAPDKVRIFWFLDVCRQQIQGIIPLGTSMDYESAASREDGCWDAAPVLIPWIEKWTSTTPTPDWVVEDEWCGMIGSIGFGASTTDETTTFWTSILKDVYSGDEGRKKVRMAAICLLDRDGLRIRIQDIKCPVRWLQGTEDLPFKTKRAQEEIKLFINSPDATLQLVEGGSHYLNASKPKAIEEALLELVGKYGHN</sequence>
<accession>A0ABR4P494</accession>
<dbReference type="PANTHER" id="PTHR43798:SF33">
    <property type="entry name" value="HYDROLASE, PUTATIVE (AFU_ORTHOLOGUE AFUA_2G14860)-RELATED"/>
    <property type="match status" value="1"/>
</dbReference>
<feature type="domain" description="AB hydrolase-1" evidence="1">
    <location>
        <begin position="32"/>
        <end position="135"/>
    </location>
</feature>
<evidence type="ECO:0000313" key="2">
    <source>
        <dbReference type="EMBL" id="KAL3418135.1"/>
    </source>
</evidence>
<dbReference type="Pfam" id="PF00561">
    <property type="entry name" value="Abhydrolase_1"/>
    <property type="match status" value="1"/>
</dbReference>
<keyword evidence="3" id="KW-1185">Reference proteome</keyword>